<dbReference type="InterPro" id="IPR050312">
    <property type="entry name" value="IolE/XylAMocC-like"/>
</dbReference>
<dbReference type="RefSeq" id="WP_228552920.1">
    <property type="nucleotide sequence ID" value="NZ_JBHSQL010000016.1"/>
</dbReference>
<dbReference type="PANTHER" id="PTHR12110:SF47">
    <property type="match status" value="1"/>
</dbReference>
<feature type="domain" description="Xylose isomerase-like TIM barrel" evidence="1">
    <location>
        <begin position="33"/>
        <end position="266"/>
    </location>
</feature>
<evidence type="ECO:0000313" key="3">
    <source>
        <dbReference type="Proteomes" id="UP001596097"/>
    </source>
</evidence>
<dbReference type="PANTHER" id="PTHR12110">
    <property type="entry name" value="HYDROXYPYRUVATE ISOMERASE"/>
    <property type="match status" value="1"/>
</dbReference>
<dbReference type="SUPFAM" id="SSF51658">
    <property type="entry name" value="Xylose isomerase-like"/>
    <property type="match status" value="1"/>
</dbReference>
<evidence type="ECO:0000259" key="1">
    <source>
        <dbReference type="Pfam" id="PF01261"/>
    </source>
</evidence>
<organism evidence="2 3">
    <name type="scientific">Mumia xiangluensis</name>
    <dbReference type="NCBI Taxonomy" id="1678900"/>
    <lineage>
        <taxon>Bacteria</taxon>
        <taxon>Bacillati</taxon>
        <taxon>Actinomycetota</taxon>
        <taxon>Actinomycetes</taxon>
        <taxon>Propionibacteriales</taxon>
        <taxon>Nocardioidaceae</taxon>
        <taxon>Mumia</taxon>
    </lineage>
</organism>
<name>A0ABW1QS75_9ACTN</name>
<dbReference type="InterPro" id="IPR013022">
    <property type="entry name" value="Xyl_isomerase-like_TIM-brl"/>
</dbReference>
<dbReference type="Proteomes" id="UP001596097">
    <property type="component" value="Unassembled WGS sequence"/>
</dbReference>
<gene>
    <name evidence="2" type="ORF">ACFPYK_17495</name>
</gene>
<evidence type="ECO:0000313" key="2">
    <source>
        <dbReference type="EMBL" id="MFC6151203.1"/>
    </source>
</evidence>
<dbReference type="InterPro" id="IPR036237">
    <property type="entry name" value="Xyl_isomerase-like_sf"/>
</dbReference>
<keyword evidence="2" id="KW-0413">Isomerase</keyword>
<comment type="caution">
    <text evidence="2">The sequence shown here is derived from an EMBL/GenBank/DDBJ whole genome shotgun (WGS) entry which is preliminary data.</text>
</comment>
<dbReference type="Gene3D" id="3.20.20.150">
    <property type="entry name" value="Divalent-metal-dependent TIM barrel enzymes"/>
    <property type="match status" value="1"/>
</dbReference>
<proteinExistence type="predicted"/>
<dbReference type="GO" id="GO:0016853">
    <property type="term" value="F:isomerase activity"/>
    <property type="evidence" value="ECO:0007669"/>
    <property type="project" value="UniProtKB-KW"/>
</dbReference>
<accession>A0ABW1QS75</accession>
<protein>
    <submittedName>
        <fullName evidence="2">Sugar phosphate isomerase/epimerase family protein</fullName>
    </submittedName>
</protein>
<reference evidence="3" key="1">
    <citation type="journal article" date="2019" name="Int. J. Syst. Evol. Microbiol.">
        <title>The Global Catalogue of Microorganisms (GCM) 10K type strain sequencing project: providing services to taxonomists for standard genome sequencing and annotation.</title>
        <authorList>
            <consortium name="The Broad Institute Genomics Platform"/>
            <consortium name="The Broad Institute Genome Sequencing Center for Infectious Disease"/>
            <person name="Wu L."/>
            <person name="Ma J."/>
        </authorList>
    </citation>
    <scope>NUCLEOTIDE SEQUENCE [LARGE SCALE GENOMIC DNA]</scope>
    <source>
        <strain evidence="3">CGMCC 4.7198</strain>
    </source>
</reference>
<dbReference type="Pfam" id="PF01261">
    <property type="entry name" value="AP_endonuc_2"/>
    <property type="match status" value="1"/>
</dbReference>
<keyword evidence="3" id="KW-1185">Reference proteome</keyword>
<dbReference type="EMBL" id="JBHSQL010000016">
    <property type="protein sequence ID" value="MFC6151203.1"/>
    <property type="molecule type" value="Genomic_DNA"/>
</dbReference>
<sequence length="279" mass="29730">MSATDSDLPVSVPSARVTLSTSSVYPEPTEAGFELAKRLGYDGVEVMVGTDATSADIEAVVGLQERYDIPVLSIHAPCLLITQRVWGTDNWVKLEKSAEMAKACGAGLVVVHPPFRWQREYARAFEAGVAGLEESAGVVFAVENMYPWRTGKREFQAYAPGWDPVAFGYEHVTLDVSHCATSGSDPVEMAVELGHRLAHVHLGDGTGSARDEHLVPGRGHQPVGELLGLLAEGGYAGDIAVEVTTRKAADRAQREADLAEALAFTRLHLAAAAQAAPDA</sequence>